<protein>
    <submittedName>
        <fullName evidence="3">4-hydroxy-2-oxovalerate aldolase domain protein</fullName>
    </submittedName>
</protein>
<feature type="domain" description="Pyruvate carboxyltransferase" evidence="2">
    <location>
        <begin position="3"/>
        <end position="258"/>
    </location>
</feature>
<dbReference type="InterPro" id="IPR050073">
    <property type="entry name" value="2-IPM_HCS-like"/>
</dbReference>
<dbReference type="GO" id="GO:0009098">
    <property type="term" value="P:L-leucine biosynthetic process"/>
    <property type="evidence" value="ECO:0007669"/>
    <property type="project" value="TreeGrafter"/>
</dbReference>
<dbReference type="HOGENOM" id="CLU_049173_1_0_11"/>
<accession>W5WCD6</accession>
<reference evidence="3 4" key="1">
    <citation type="journal article" date="2014" name="BMC Genomics">
        <title>Complete genome sequence of producer of the glycopeptide antibiotic Aculeximycin Kutzneria albida DSM 43870T, a representative of minor genus of Pseudonocardiaceae.</title>
        <authorList>
            <person name="Rebets Y."/>
            <person name="Tokovenko B."/>
            <person name="Lushchyk I."/>
            <person name="Ruckert C."/>
            <person name="Zaburannyi N."/>
            <person name="Bechthold A."/>
            <person name="Kalinowski J."/>
            <person name="Luzhetskyy A."/>
        </authorList>
    </citation>
    <scope>NUCLEOTIDE SEQUENCE [LARGE SCALE GENOMIC DNA]</scope>
    <source>
        <strain evidence="3">DSM 43870</strain>
    </source>
</reference>
<dbReference type="Pfam" id="PF00682">
    <property type="entry name" value="HMGL-like"/>
    <property type="match status" value="1"/>
</dbReference>
<dbReference type="STRING" id="1449976.KALB_2506"/>
<evidence type="ECO:0000313" key="4">
    <source>
        <dbReference type="Proteomes" id="UP000019225"/>
    </source>
</evidence>
<dbReference type="eggNOG" id="COG0119">
    <property type="taxonomic scope" value="Bacteria"/>
</dbReference>
<proteinExistence type="predicted"/>
<dbReference type="KEGG" id="kal:KALB_2506"/>
<dbReference type="PANTHER" id="PTHR10277">
    <property type="entry name" value="HOMOCITRATE SYNTHASE-RELATED"/>
    <property type="match status" value="1"/>
</dbReference>
<dbReference type="InterPro" id="IPR013785">
    <property type="entry name" value="Aldolase_TIM"/>
</dbReference>
<dbReference type="PANTHER" id="PTHR10277:SF9">
    <property type="entry name" value="2-ISOPROPYLMALATE SYNTHASE 1, CHLOROPLASTIC-RELATED"/>
    <property type="match status" value="1"/>
</dbReference>
<keyword evidence="1" id="KW-0464">Manganese</keyword>
<dbReference type="GO" id="GO:0003852">
    <property type="term" value="F:2-isopropylmalate synthase activity"/>
    <property type="evidence" value="ECO:0007669"/>
    <property type="project" value="TreeGrafter"/>
</dbReference>
<dbReference type="EMBL" id="CP007155">
    <property type="protein sequence ID" value="AHH95874.1"/>
    <property type="molecule type" value="Genomic_DNA"/>
</dbReference>
<name>W5WCD6_9PSEU</name>
<evidence type="ECO:0000259" key="2">
    <source>
        <dbReference type="PROSITE" id="PS50991"/>
    </source>
</evidence>
<sequence length="310" mass="32570">MSLVNIDVTLRDGGYRNRFEFDLDYARTHARLSVAAGFDWVEIAYRKGSFKPVADLGLTGRGDDSYIAAIAEEIGPEHVGLILHPRNIDAGDLPAMHRAGARLVRVCVPAGDPGPALDTVRQAKEVGFTVCVNLTRVSQLPARKVVEVAAAAADAGTDVVYLADSNGSLLPAHTARLATLVKSVVPGEVGLHAHNNLGLAMSNAMAAVDAGATWMDSSVLGMGKGPGNLVAEQWIAYLDRIGGDRYDLGTMLHLADLLGRSVPESAPSLPLPDLVLGHFDLSVEERGSIAHSDHRQSVHAARALAGAAAG</sequence>
<dbReference type="Proteomes" id="UP000019225">
    <property type="component" value="Chromosome"/>
</dbReference>
<dbReference type="Gene3D" id="3.20.20.70">
    <property type="entry name" value="Aldolase class I"/>
    <property type="match status" value="1"/>
</dbReference>
<dbReference type="PATRIC" id="fig|1449976.3.peg.2510"/>
<evidence type="ECO:0000313" key="3">
    <source>
        <dbReference type="EMBL" id="AHH95874.1"/>
    </source>
</evidence>
<dbReference type="PROSITE" id="PS50991">
    <property type="entry name" value="PYR_CT"/>
    <property type="match status" value="1"/>
</dbReference>
<gene>
    <name evidence="3" type="ORF">KALB_2506</name>
</gene>
<evidence type="ECO:0000256" key="1">
    <source>
        <dbReference type="ARBA" id="ARBA00023211"/>
    </source>
</evidence>
<dbReference type="SUPFAM" id="SSF51569">
    <property type="entry name" value="Aldolase"/>
    <property type="match status" value="1"/>
</dbReference>
<keyword evidence="4" id="KW-1185">Reference proteome</keyword>
<dbReference type="InterPro" id="IPR000891">
    <property type="entry name" value="PYR_CT"/>
</dbReference>
<dbReference type="AlphaFoldDB" id="W5WCD6"/>
<organism evidence="3 4">
    <name type="scientific">Kutzneria albida DSM 43870</name>
    <dbReference type="NCBI Taxonomy" id="1449976"/>
    <lineage>
        <taxon>Bacteria</taxon>
        <taxon>Bacillati</taxon>
        <taxon>Actinomycetota</taxon>
        <taxon>Actinomycetes</taxon>
        <taxon>Pseudonocardiales</taxon>
        <taxon>Pseudonocardiaceae</taxon>
        <taxon>Kutzneria</taxon>
    </lineage>
</organism>